<gene>
    <name evidence="2" type="ORF">IAA48_06015</name>
</gene>
<accession>A0A9D1RG95</accession>
<organism evidence="2 3">
    <name type="scientific">Candidatus Eubacterium faecipullorum</name>
    <dbReference type="NCBI Taxonomy" id="2838571"/>
    <lineage>
        <taxon>Bacteria</taxon>
        <taxon>Bacillati</taxon>
        <taxon>Bacillota</taxon>
        <taxon>Clostridia</taxon>
        <taxon>Eubacteriales</taxon>
        <taxon>Eubacteriaceae</taxon>
        <taxon>Eubacterium</taxon>
    </lineage>
</organism>
<proteinExistence type="predicted"/>
<reference evidence="2" key="2">
    <citation type="submission" date="2021-04" db="EMBL/GenBank/DDBJ databases">
        <authorList>
            <person name="Gilroy R."/>
        </authorList>
    </citation>
    <scope>NUCLEOTIDE SEQUENCE</scope>
    <source>
        <strain evidence="2">421</strain>
    </source>
</reference>
<keyword evidence="1" id="KW-0812">Transmembrane</keyword>
<protein>
    <submittedName>
        <fullName evidence="2">Uncharacterized protein</fullName>
    </submittedName>
</protein>
<keyword evidence="1" id="KW-0472">Membrane</keyword>
<comment type="caution">
    <text evidence="2">The sequence shown here is derived from an EMBL/GenBank/DDBJ whole genome shotgun (WGS) entry which is preliminary data.</text>
</comment>
<feature type="non-terminal residue" evidence="2">
    <location>
        <position position="108"/>
    </location>
</feature>
<keyword evidence="1" id="KW-1133">Transmembrane helix</keyword>
<reference evidence="2" key="1">
    <citation type="journal article" date="2021" name="PeerJ">
        <title>Extensive microbial diversity within the chicken gut microbiome revealed by metagenomics and culture.</title>
        <authorList>
            <person name="Gilroy R."/>
            <person name="Ravi A."/>
            <person name="Getino M."/>
            <person name="Pursley I."/>
            <person name="Horton D.L."/>
            <person name="Alikhan N.F."/>
            <person name="Baker D."/>
            <person name="Gharbi K."/>
            <person name="Hall N."/>
            <person name="Watson M."/>
            <person name="Adriaenssens E.M."/>
            <person name="Foster-Nyarko E."/>
            <person name="Jarju S."/>
            <person name="Secka A."/>
            <person name="Antonio M."/>
            <person name="Oren A."/>
            <person name="Chaudhuri R.R."/>
            <person name="La Ragione R."/>
            <person name="Hildebrand F."/>
            <person name="Pallen M.J."/>
        </authorList>
    </citation>
    <scope>NUCLEOTIDE SEQUENCE</scope>
    <source>
        <strain evidence="2">421</strain>
    </source>
</reference>
<feature type="transmembrane region" description="Helical" evidence="1">
    <location>
        <begin position="18"/>
        <end position="37"/>
    </location>
</feature>
<evidence type="ECO:0000256" key="1">
    <source>
        <dbReference type="SAM" id="Phobius"/>
    </source>
</evidence>
<evidence type="ECO:0000313" key="2">
    <source>
        <dbReference type="EMBL" id="HIW86036.1"/>
    </source>
</evidence>
<sequence>MNTRAYGTKNLPFTQAEIILTALATPYGLFLSLWVIVRKRLQKKQPHDTAAQRIEKGVNLEKRALLHAEETSRNRAEFRFSRAGAVQRYCPRAKGGKRKCRINAWFMR</sequence>
<dbReference type="AlphaFoldDB" id="A0A9D1RG95"/>
<dbReference type="EMBL" id="DXGE01000025">
    <property type="protein sequence ID" value="HIW86036.1"/>
    <property type="molecule type" value="Genomic_DNA"/>
</dbReference>
<dbReference type="Proteomes" id="UP000824205">
    <property type="component" value="Unassembled WGS sequence"/>
</dbReference>
<name>A0A9D1RG95_9FIRM</name>
<evidence type="ECO:0000313" key="3">
    <source>
        <dbReference type="Proteomes" id="UP000824205"/>
    </source>
</evidence>